<reference evidence="6 7" key="1">
    <citation type="submission" date="2013-11" db="EMBL/GenBank/DDBJ databases">
        <title>The Genome Sequence of Phytophthora parasitica P1976.</title>
        <authorList>
            <consortium name="The Broad Institute Genomics Platform"/>
            <person name="Russ C."/>
            <person name="Tyler B."/>
            <person name="Panabieres F."/>
            <person name="Shan W."/>
            <person name="Tripathy S."/>
            <person name="Grunwald N."/>
            <person name="Machado M."/>
            <person name="Johnson C.S."/>
            <person name="Walker B."/>
            <person name="Young S."/>
            <person name="Zeng Q."/>
            <person name="Gargeya S."/>
            <person name="Fitzgerald M."/>
            <person name="Haas B."/>
            <person name="Abouelleil A."/>
            <person name="Allen A.W."/>
            <person name="Alvarado L."/>
            <person name="Arachchi H.M."/>
            <person name="Berlin A.M."/>
            <person name="Chapman S.B."/>
            <person name="Gainer-Dewar J."/>
            <person name="Goldberg J."/>
            <person name="Griggs A."/>
            <person name="Gujja S."/>
            <person name="Hansen M."/>
            <person name="Howarth C."/>
            <person name="Imamovic A."/>
            <person name="Ireland A."/>
            <person name="Larimer J."/>
            <person name="McCowan C."/>
            <person name="Murphy C."/>
            <person name="Pearson M."/>
            <person name="Poon T.W."/>
            <person name="Priest M."/>
            <person name="Roberts A."/>
            <person name="Saif S."/>
            <person name="Shea T."/>
            <person name="Sisk P."/>
            <person name="Sykes S."/>
            <person name="Wortman J."/>
            <person name="Nusbaum C."/>
            <person name="Birren B."/>
        </authorList>
    </citation>
    <scope>NUCLEOTIDE SEQUENCE [LARGE SCALE GENOMIC DNA]</scope>
    <source>
        <strain evidence="6 7">P1976</strain>
    </source>
</reference>
<evidence type="ECO:0000256" key="3">
    <source>
        <dbReference type="ARBA" id="ARBA00022525"/>
    </source>
</evidence>
<comment type="subcellular location">
    <subcellularLocation>
        <location evidence="1 5">Secreted</location>
    </subcellularLocation>
</comment>
<organism evidence="6 7">
    <name type="scientific">Phytophthora nicotianae P1976</name>
    <dbReference type="NCBI Taxonomy" id="1317066"/>
    <lineage>
        <taxon>Eukaryota</taxon>
        <taxon>Sar</taxon>
        <taxon>Stramenopiles</taxon>
        <taxon>Oomycota</taxon>
        <taxon>Peronosporomycetes</taxon>
        <taxon>Peronosporales</taxon>
        <taxon>Peronosporaceae</taxon>
        <taxon>Phytophthora</taxon>
    </lineage>
</organism>
<evidence type="ECO:0000256" key="1">
    <source>
        <dbReference type="ARBA" id="ARBA00004613"/>
    </source>
</evidence>
<feature type="signal peptide" evidence="5">
    <location>
        <begin position="1"/>
        <end position="21"/>
    </location>
</feature>
<dbReference type="EMBL" id="ANJA01001293">
    <property type="protein sequence ID" value="ETO77800.1"/>
    <property type="molecule type" value="Genomic_DNA"/>
</dbReference>
<evidence type="ECO:0000256" key="5">
    <source>
        <dbReference type="RuleBase" id="RU367124"/>
    </source>
</evidence>
<comment type="domain">
    <text evidence="5">The RxLR-dEER motif acts to carry the protein into the host cell cytoplasm through binding to cell surface phosphatidylinositol-3-phosphate.</text>
</comment>
<dbReference type="AlphaFoldDB" id="A0A081AFY9"/>
<evidence type="ECO:0000313" key="6">
    <source>
        <dbReference type="EMBL" id="ETO77800.1"/>
    </source>
</evidence>
<protein>
    <recommendedName>
        <fullName evidence="5">RxLR effector protein</fullName>
    </recommendedName>
</protein>
<dbReference type="Pfam" id="PF16810">
    <property type="entry name" value="RXLR"/>
    <property type="match status" value="1"/>
</dbReference>
<evidence type="ECO:0000256" key="4">
    <source>
        <dbReference type="ARBA" id="ARBA00022729"/>
    </source>
</evidence>
<evidence type="ECO:0000256" key="2">
    <source>
        <dbReference type="ARBA" id="ARBA00010400"/>
    </source>
</evidence>
<comment type="caution">
    <text evidence="6">The sequence shown here is derived from an EMBL/GenBank/DDBJ whole genome shotgun (WGS) entry which is preliminary data.</text>
</comment>
<comment type="function">
    <text evidence="5">Effector that suppresses plant defense responses during pathogen infection.</text>
</comment>
<sequence>MRLLAWIFVVTIVTFLSSVSATSAVASSDETPFGHLTTKEFGTSTRLLAVDDDATAQRFLRGDAKTDLMTSTDNLAARSEERGLIPSKFTNLLRNVKGNWNTNALVAKMKGGWTKLSALYAKSKGGWAKLKGSWLERAMKHMENKGENPNQAYERLMKKSHLTKGETVLLKAYVPRYKATHPEFTPHDKVSMLLSVA</sequence>
<proteinExistence type="inferred from homology"/>
<evidence type="ECO:0000313" key="7">
    <source>
        <dbReference type="Proteomes" id="UP000028582"/>
    </source>
</evidence>
<feature type="chain" id="PRO_5045004450" description="RxLR effector protein" evidence="5">
    <location>
        <begin position="22"/>
        <end position="197"/>
    </location>
</feature>
<dbReference type="Proteomes" id="UP000028582">
    <property type="component" value="Unassembled WGS sequence"/>
</dbReference>
<comment type="similarity">
    <text evidence="2 5">Belongs to the RxLR effector family.</text>
</comment>
<dbReference type="InterPro" id="IPR031825">
    <property type="entry name" value="RXLR"/>
</dbReference>
<gene>
    <name evidence="6" type="ORF">F444_07066</name>
</gene>
<keyword evidence="3 5" id="KW-0964">Secreted</keyword>
<accession>A0A081AFY9</accession>
<keyword evidence="4 5" id="KW-0732">Signal</keyword>
<name>A0A081AFY9_PHYNI</name>